<dbReference type="GO" id="GO:0000287">
    <property type="term" value="F:magnesium ion binding"/>
    <property type="evidence" value="ECO:0007669"/>
    <property type="project" value="InterPro"/>
</dbReference>
<dbReference type="EMBL" id="HAEB01007368">
    <property type="protein sequence ID" value="SBQ53895.1"/>
    <property type="molecule type" value="Transcribed_RNA"/>
</dbReference>
<dbReference type="Pfam" id="PF01926">
    <property type="entry name" value="MMR_HSR1"/>
    <property type="match status" value="1"/>
</dbReference>
<keyword evidence="8" id="KW-0472">Membrane</keyword>
<comment type="subcellular location">
    <subcellularLocation>
        <location evidence="1">Mitochondrion inner membrane</location>
        <topology evidence="1">Peripheral membrane protein</topology>
        <orientation evidence="1">Matrix side</orientation>
    </subcellularLocation>
</comment>
<dbReference type="InterPro" id="IPR014100">
    <property type="entry name" value="GTP-bd_Obg/CgtA"/>
</dbReference>
<dbReference type="Gene3D" id="3.40.50.300">
    <property type="entry name" value="P-loop containing nucleotide triphosphate hydrolases"/>
    <property type="match status" value="1"/>
</dbReference>
<proteinExistence type="inferred from homology"/>
<dbReference type="SUPFAM" id="SSF52540">
    <property type="entry name" value="P-loop containing nucleoside triphosphate hydrolases"/>
    <property type="match status" value="1"/>
</dbReference>
<evidence type="ECO:0000256" key="4">
    <source>
        <dbReference type="ARBA" id="ARBA00022741"/>
    </source>
</evidence>
<evidence type="ECO:0000256" key="12">
    <source>
        <dbReference type="ARBA" id="ARBA00081431"/>
    </source>
</evidence>
<dbReference type="EMBL" id="HAEC01016665">
    <property type="protein sequence ID" value="SBQ84886.1"/>
    <property type="molecule type" value="Transcribed_RNA"/>
</dbReference>
<evidence type="ECO:0000256" key="7">
    <source>
        <dbReference type="ARBA" id="ARBA00023134"/>
    </source>
</evidence>
<evidence type="ECO:0000313" key="15">
    <source>
        <dbReference type="EMBL" id="SBQ84886.1"/>
    </source>
</evidence>
<evidence type="ECO:0000256" key="5">
    <source>
        <dbReference type="ARBA" id="ARBA00022792"/>
    </source>
</evidence>
<reference evidence="15" key="2">
    <citation type="submission" date="2016-06" db="EMBL/GenBank/DDBJ databases">
        <title>The genome of a short-lived fish provides insights into sex chromosome evolution and the genetic control of aging.</title>
        <authorList>
            <person name="Reichwald K."/>
            <person name="Felder M."/>
            <person name="Petzold A."/>
            <person name="Koch P."/>
            <person name="Groth M."/>
            <person name="Platzer M."/>
        </authorList>
    </citation>
    <scope>NUCLEOTIDE SEQUENCE</scope>
    <source>
        <tissue evidence="15">Brain</tissue>
    </source>
</reference>
<dbReference type="AlphaFoldDB" id="A0A1A8HN80"/>
<dbReference type="NCBIfam" id="NF008956">
    <property type="entry name" value="PRK12299.1"/>
    <property type="match status" value="1"/>
</dbReference>
<evidence type="ECO:0000256" key="3">
    <source>
        <dbReference type="ARBA" id="ARBA00022517"/>
    </source>
</evidence>
<keyword evidence="7" id="KW-0342">GTP-binding</keyword>
<dbReference type="NCBIfam" id="TIGR00231">
    <property type="entry name" value="small_GTP"/>
    <property type="match status" value="1"/>
</dbReference>
<keyword evidence="4" id="KW-0547">Nucleotide-binding</keyword>
<dbReference type="PANTHER" id="PTHR11702">
    <property type="entry name" value="DEVELOPMENTALLY REGULATED GTP-BINDING PROTEIN-RELATED"/>
    <property type="match status" value="1"/>
</dbReference>
<dbReference type="InterPro" id="IPR005225">
    <property type="entry name" value="Small_GTP-bd"/>
</dbReference>
<protein>
    <recommendedName>
        <fullName evidence="11">Mitochondrial ribosome-associated GTPase 2</fullName>
    </recommendedName>
    <alternativeName>
        <fullName evidence="12">GTP-binding protein 5</fullName>
    </alternativeName>
</protein>
<dbReference type="Gene3D" id="2.70.210.12">
    <property type="entry name" value="GTP1/OBG domain"/>
    <property type="match status" value="1"/>
</dbReference>
<evidence type="ECO:0000256" key="8">
    <source>
        <dbReference type="ARBA" id="ARBA00023136"/>
    </source>
</evidence>
<evidence type="ECO:0000256" key="6">
    <source>
        <dbReference type="ARBA" id="ARBA00023128"/>
    </source>
</evidence>
<dbReference type="SUPFAM" id="SSF82051">
    <property type="entry name" value="Obg GTP-binding protein N-terminal domain"/>
    <property type="match status" value="1"/>
</dbReference>
<organism evidence="15">
    <name type="scientific">Nothobranchius korthausae</name>
    <dbReference type="NCBI Taxonomy" id="1143690"/>
    <lineage>
        <taxon>Eukaryota</taxon>
        <taxon>Metazoa</taxon>
        <taxon>Chordata</taxon>
        <taxon>Craniata</taxon>
        <taxon>Vertebrata</taxon>
        <taxon>Euteleostomi</taxon>
        <taxon>Actinopterygii</taxon>
        <taxon>Neopterygii</taxon>
        <taxon>Teleostei</taxon>
        <taxon>Neoteleostei</taxon>
        <taxon>Acanthomorphata</taxon>
        <taxon>Ovalentaria</taxon>
        <taxon>Atherinomorphae</taxon>
        <taxon>Cyprinodontiformes</taxon>
        <taxon>Nothobranchiidae</taxon>
        <taxon>Nothobranchius</taxon>
    </lineage>
</organism>
<gene>
    <name evidence="15" type="primary">GTPBP5</name>
</gene>
<dbReference type="InterPro" id="IPR006073">
    <property type="entry name" value="GTP-bd"/>
</dbReference>
<feature type="domain" description="OBG-type G" evidence="13">
    <location>
        <begin position="235"/>
        <end position="400"/>
    </location>
</feature>
<dbReference type="GO" id="GO:0005525">
    <property type="term" value="F:GTP binding"/>
    <property type="evidence" value="ECO:0007669"/>
    <property type="project" value="UniProtKB-KW"/>
</dbReference>
<evidence type="ECO:0000256" key="1">
    <source>
        <dbReference type="ARBA" id="ARBA00004443"/>
    </source>
</evidence>
<dbReference type="CDD" id="cd01898">
    <property type="entry name" value="Obg"/>
    <property type="match status" value="1"/>
</dbReference>
<dbReference type="Pfam" id="PF01018">
    <property type="entry name" value="GTP1_OBG"/>
    <property type="match status" value="1"/>
</dbReference>
<evidence type="ECO:0000256" key="11">
    <source>
        <dbReference type="ARBA" id="ARBA00067691"/>
    </source>
</evidence>
<dbReference type="InterPro" id="IPR036726">
    <property type="entry name" value="GTP1_OBG_dom_sf"/>
</dbReference>
<comment type="subunit">
    <text evidence="10">Associates with the mitochondrial ribosome large subunit; the association occurs in a GTP-dependent manner.</text>
</comment>
<dbReference type="PROSITE" id="PS51710">
    <property type="entry name" value="G_OBG"/>
    <property type="match status" value="1"/>
</dbReference>
<dbReference type="GO" id="GO:0005743">
    <property type="term" value="C:mitochondrial inner membrane"/>
    <property type="evidence" value="ECO:0007669"/>
    <property type="project" value="UniProtKB-SubCell"/>
</dbReference>
<accession>A0A1A8HN80</accession>
<dbReference type="HAMAP" id="MF_01454">
    <property type="entry name" value="GTPase_Obg"/>
    <property type="match status" value="1"/>
</dbReference>
<evidence type="ECO:0000256" key="2">
    <source>
        <dbReference type="ARBA" id="ARBA00007699"/>
    </source>
</evidence>
<evidence type="ECO:0000256" key="10">
    <source>
        <dbReference type="ARBA" id="ARBA00064377"/>
    </source>
</evidence>
<reference evidence="15" key="1">
    <citation type="submission" date="2016-05" db="EMBL/GenBank/DDBJ databases">
        <authorList>
            <person name="Lavstsen T."/>
            <person name="Jespersen J.S."/>
        </authorList>
    </citation>
    <scope>NUCLEOTIDE SEQUENCE</scope>
    <source>
        <tissue evidence="15">Brain</tissue>
    </source>
</reference>
<evidence type="ECO:0000256" key="9">
    <source>
        <dbReference type="ARBA" id="ARBA00058297"/>
    </source>
</evidence>
<dbReference type="PANTHER" id="PTHR11702:SF31">
    <property type="entry name" value="MITOCHONDRIAL RIBOSOME-ASSOCIATED GTPASE 2"/>
    <property type="match status" value="1"/>
</dbReference>
<keyword evidence="5" id="KW-0999">Mitochondrion inner membrane</keyword>
<keyword evidence="6" id="KW-0496">Mitochondrion</keyword>
<name>A0A1A8HN80_9TELE</name>
<dbReference type="GO" id="GO:0003924">
    <property type="term" value="F:GTPase activity"/>
    <property type="evidence" value="ECO:0007669"/>
    <property type="project" value="InterPro"/>
</dbReference>
<keyword evidence="3" id="KW-0690">Ribosome biogenesis</keyword>
<dbReference type="InterPro" id="IPR045086">
    <property type="entry name" value="OBG_GTPase"/>
</dbReference>
<feature type="domain" description="Obg" evidence="14">
    <location>
        <begin position="80"/>
        <end position="234"/>
    </location>
</feature>
<dbReference type="FunFam" id="2.70.210.12:FF:000001">
    <property type="entry name" value="GTPase Obg"/>
    <property type="match status" value="1"/>
</dbReference>
<dbReference type="PRINTS" id="PR00326">
    <property type="entry name" value="GTP1OBG"/>
</dbReference>
<dbReference type="InterPro" id="IPR006169">
    <property type="entry name" value="GTP1_OBG_dom"/>
</dbReference>
<dbReference type="InterPro" id="IPR027417">
    <property type="entry name" value="P-loop_NTPase"/>
</dbReference>
<evidence type="ECO:0000259" key="14">
    <source>
        <dbReference type="PROSITE" id="PS51883"/>
    </source>
</evidence>
<comment type="function">
    <text evidence="9">Plays a role in the regulation of the mitochondrial ribosome assembly and of translational activity. Displays GTPase activity. Involved in the ribosome maturation process.</text>
</comment>
<dbReference type="FunFam" id="3.40.50.300:FF:001339">
    <property type="entry name" value="Mitochondrial ribosome-associated GTPase 2"/>
    <property type="match status" value="1"/>
</dbReference>
<evidence type="ECO:0000259" key="13">
    <source>
        <dbReference type="PROSITE" id="PS51710"/>
    </source>
</evidence>
<comment type="similarity">
    <text evidence="2">Belongs to the TRAFAC class OBG-HflX-like GTPase superfamily. OBG GTPase family.</text>
</comment>
<sequence>MFTVVKTPRWFLLETSLVRSFGQEVKNNIWSSFGLRGSPVSAVWRRTGGGVRDVSTSTQLYGKSRGNPKKKEVSEKKLSRHFVDYRRVKLVAGSGGKGACCFHSEPRKEWGGPDGGNGGDGGSIIIKADRFEKSLAQVVPVYRGEDGQSGGSKNCYGRNGRMTYISVPLGTVVKEMGETVVDLAEHGQEYLAVFGGTGGKGNRFFLSNENRAPVTATPGTSGQERVLQLELRTMAHAGLVGFPNAGKSSLLRAISNARPAVAAYPFTTLNPHVGIVEYRDHEQVAVADIPGIIQGAHQNRGLGISFLRHIERCRCLLFVLDLLVPEPWTQLKHLCYELDQYELGLSQRPQVIVANKMDLPEAREKLETLRSHVSQRVIPVSALTGENTEELILHLRELYDGYLQGCGEEKPIRW</sequence>
<dbReference type="InterPro" id="IPR031167">
    <property type="entry name" value="G_OBG"/>
</dbReference>
<dbReference type="PROSITE" id="PS51883">
    <property type="entry name" value="OBG"/>
    <property type="match status" value="1"/>
</dbReference>
<dbReference type="GO" id="GO:0042254">
    <property type="term" value="P:ribosome biogenesis"/>
    <property type="evidence" value="ECO:0007669"/>
    <property type="project" value="UniProtKB-UniRule"/>
</dbReference>
<dbReference type="NCBIfam" id="TIGR02729">
    <property type="entry name" value="Obg_CgtA"/>
    <property type="match status" value="1"/>
</dbReference>